<proteinExistence type="predicted"/>
<feature type="domain" description="Aminotransferase class V" evidence="2">
    <location>
        <begin position="23"/>
        <end position="409"/>
    </location>
</feature>
<reference evidence="3 4" key="1">
    <citation type="submission" date="2018-06" db="EMBL/GenBank/DDBJ databases">
        <title>Extensive metabolic versatility and redundancy in microbially diverse, dynamic hydrothermal sediments.</title>
        <authorList>
            <person name="Dombrowski N."/>
            <person name="Teske A."/>
            <person name="Baker B.J."/>
        </authorList>
    </citation>
    <scope>NUCLEOTIDE SEQUENCE [LARGE SCALE GENOMIC DNA]</scope>
    <source>
        <strain evidence="3">B10_G13</strain>
    </source>
</reference>
<dbReference type="Gene3D" id="3.40.640.10">
    <property type="entry name" value="Type I PLP-dependent aspartate aminotransferase-like (Major domain)"/>
    <property type="match status" value="1"/>
</dbReference>
<dbReference type="InterPro" id="IPR000192">
    <property type="entry name" value="Aminotrans_V_dom"/>
</dbReference>
<comment type="caution">
    <text evidence="3">The sequence shown here is derived from an EMBL/GenBank/DDBJ whole genome shotgun (WGS) entry which is preliminary data.</text>
</comment>
<dbReference type="InterPro" id="IPR015424">
    <property type="entry name" value="PyrdxlP-dep_Trfase"/>
</dbReference>
<keyword evidence="1" id="KW-0663">Pyridoxal phosphate</keyword>
<dbReference type="PANTHER" id="PTHR43586:SF8">
    <property type="entry name" value="CYSTEINE DESULFURASE 1, CHLOROPLASTIC"/>
    <property type="match status" value="1"/>
</dbReference>
<accession>A0A660SDJ4</accession>
<dbReference type="PANTHER" id="PTHR43586">
    <property type="entry name" value="CYSTEINE DESULFURASE"/>
    <property type="match status" value="1"/>
</dbReference>
<dbReference type="AlphaFoldDB" id="A0A660SDJ4"/>
<dbReference type="Proteomes" id="UP000271125">
    <property type="component" value="Unassembled WGS sequence"/>
</dbReference>
<dbReference type="SUPFAM" id="SSF53383">
    <property type="entry name" value="PLP-dependent transferases"/>
    <property type="match status" value="1"/>
</dbReference>
<evidence type="ECO:0000256" key="1">
    <source>
        <dbReference type="ARBA" id="ARBA00022898"/>
    </source>
</evidence>
<name>A0A660SDJ4_UNCT6</name>
<dbReference type="InterPro" id="IPR015422">
    <property type="entry name" value="PyrdxlP-dep_Trfase_small"/>
</dbReference>
<dbReference type="Pfam" id="PF00266">
    <property type="entry name" value="Aminotran_5"/>
    <property type="match status" value="1"/>
</dbReference>
<evidence type="ECO:0000259" key="2">
    <source>
        <dbReference type="Pfam" id="PF00266"/>
    </source>
</evidence>
<protein>
    <submittedName>
        <fullName evidence="3">Cysteine desulfurase</fullName>
    </submittedName>
</protein>
<dbReference type="Gene3D" id="3.90.1150.10">
    <property type="entry name" value="Aspartate Aminotransferase, domain 1"/>
    <property type="match status" value="1"/>
</dbReference>
<gene>
    <name evidence="3" type="ORF">DRP43_05005</name>
</gene>
<dbReference type="InterPro" id="IPR015421">
    <property type="entry name" value="PyrdxlP-dep_Trfase_major"/>
</dbReference>
<sequence>MKMDSYRERIPSLKRIRNGKPPIYFDNACMTLKPDIVVNAIKDYYEKYPACGGRSHHWFTKEVDEKVSISREKIANFIGTKRAEEIIFTRNTTEAINLIGHSFPFNEGDIVITTDKEHNSNLCIWKDLENSKKIKHMYVPSNEDNSFNLNRFEDILKKENGNVKLVSIVHTSNLDGYTTPAKEIIEIAHKYKALVLLDAAQSIPHKDIDVSELDVDFLAFSIHKMVGPSGIGILYGKYDLLKKIGRYNVGGDTISDVFIDEPPIYLLPPMKFEAGLQDYAGMIASGEACDFLSEIGKTNINKYEIELNSYITSKLSCFEEIQIIGPENPAERSGIFTFFIKKPTRIDDNDKALDEKLSDEYNIMIRSGMFCVNCWFNKKLKERKINRIWFPAFRASFYFYNTKEEVDIFVEAITRELDRLKDIPIF</sequence>
<evidence type="ECO:0000313" key="3">
    <source>
        <dbReference type="EMBL" id="RKX68885.1"/>
    </source>
</evidence>
<dbReference type="EMBL" id="QNBD01000233">
    <property type="protein sequence ID" value="RKX68885.1"/>
    <property type="molecule type" value="Genomic_DNA"/>
</dbReference>
<evidence type="ECO:0000313" key="4">
    <source>
        <dbReference type="Proteomes" id="UP000271125"/>
    </source>
</evidence>
<organism evidence="3 4">
    <name type="scientific">candidate division TA06 bacterium</name>
    <dbReference type="NCBI Taxonomy" id="2250710"/>
    <lineage>
        <taxon>Bacteria</taxon>
        <taxon>Bacteria division TA06</taxon>
    </lineage>
</organism>